<dbReference type="Proteomes" id="UP000316304">
    <property type="component" value="Unassembled WGS sequence"/>
</dbReference>
<evidence type="ECO:0000313" key="2">
    <source>
        <dbReference type="EMBL" id="TWU17724.1"/>
    </source>
</evidence>
<accession>A0A5C6C375</accession>
<keyword evidence="3" id="KW-1185">Reference proteome</keyword>
<dbReference type="AlphaFoldDB" id="A0A5C6C375"/>
<evidence type="ECO:0000313" key="3">
    <source>
        <dbReference type="Proteomes" id="UP000316304"/>
    </source>
</evidence>
<comment type="caution">
    <text evidence="2">The sequence shown here is derived from an EMBL/GenBank/DDBJ whole genome shotgun (WGS) entry which is preliminary data.</text>
</comment>
<evidence type="ECO:0000256" key="1">
    <source>
        <dbReference type="SAM" id="MobiDB-lite"/>
    </source>
</evidence>
<sequence>MSISGGDAKGLDGRYLGGDTQPALPKAPPPDVTVSSEVPARVKRGRCESRLHPHSRTQTTRLEIEIETSRVVPPLFGGLQCTSTDGFLVNTCRSCGPLFRLTTTVITFPTRMLADGGFLKELVCWFTNGVDTSLCERETTIDFTLAGSAVSHVIEDHSVWFSLTQGYALLQVNPTERLGPFCGSASSTFP</sequence>
<feature type="region of interest" description="Disordered" evidence="1">
    <location>
        <begin position="1"/>
        <end position="37"/>
    </location>
</feature>
<dbReference type="EMBL" id="SJPT01000010">
    <property type="protein sequence ID" value="TWU17724.1"/>
    <property type="molecule type" value="Genomic_DNA"/>
</dbReference>
<gene>
    <name evidence="2" type="ORF">Pla52o_49390</name>
</gene>
<name>A0A5C6C375_9BACT</name>
<organism evidence="2 3">
    <name type="scientific">Novipirellula galeiformis</name>
    <dbReference type="NCBI Taxonomy" id="2528004"/>
    <lineage>
        <taxon>Bacteria</taxon>
        <taxon>Pseudomonadati</taxon>
        <taxon>Planctomycetota</taxon>
        <taxon>Planctomycetia</taxon>
        <taxon>Pirellulales</taxon>
        <taxon>Pirellulaceae</taxon>
        <taxon>Novipirellula</taxon>
    </lineage>
</organism>
<protein>
    <submittedName>
        <fullName evidence="2">Uncharacterized protein</fullName>
    </submittedName>
</protein>
<proteinExistence type="predicted"/>
<reference evidence="2 3" key="1">
    <citation type="submission" date="2019-02" db="EMBL/GenBank/DDBJ databases">
        <title>Deep-cultivation of Planctomycetes and their phenomic and genomic characterization uncovers novel biology.</title>
        <authorList>
            <person name="Wiegand S."/>
            <person name="Jogler M."/>
            <person name="Boedeker C."/>
            <person name="Pinto D."/>
            <person name="Vollmers J."/>
            <person name="Rivas-Marin E."/>
            <person name="Kohn T."/>
            <person name="Peeters S.H."/>
            <person name="Heuer A."/>
            <person name="Rast P."/>
            <person name="Oberbeckmann S."/>
            <person name="Bunk B."/>
            <person name="Jeske O."/>
            <person name="Meyerdierks A."/>
            <person name="Storesund J.E."/>
            <person name="Kallscheuer N."/>
            <person name="Luecker S."/>
            <person name="Lage O.M."/>
            <person name="Pohl T."/>
            <person name="Merkel B.J."/>
            <person name="Hornburger P."/>
            <person name="Mueller R.-W."/>
            <person name="Bruemmer F."/>
            <person name="Labrenz M."/>
            <person name="Spormann A.M."/>
            <person name="Op Den Camp H."/>
            <person name="Overmann J."/>
            <person name="Amann R."/>
            <person name="Jetten M.S.M."/>
            <person name="Mascher T."/>
            <person name="Medema M.H."/>
            <person name="Devos D.P."/>
            <person name="Kaster A.-K."/>
            <person name="Ovreas L."/>
            <person name="Rohde M."/>
            <person name="Galperin M.Y."/>
            <person name="Jogler C."/>
        </authorList>
    </citation>
    <scope>NUCLEOTIDE SEQUENCE [LARGE SCALE GENOMIC DNA]</scope>
    <source>
        <strain evidence="2 3">Pla52o</strain>
    </source>
</reference>